<gene>
    <name evidence="2" type="ORF">SAMN04488090_1657</name>
</gene>
<dbReference type="SUPFAM" id="SSF51182">
    <property type="entry name" value="RmlC-like cupins"/>
    <property type="match status" value="1"/>
</dbReference>
<dbReference type="InterPro" id="IPR013096">
    <property type="entry name" value="Cupin_2"/>
</dbReference>
<dbReference type="AlphaFoldDB" id="A0A1G9MLK5"/>
<dbReference type="Proteomes" id="UP000198901">
    <property type="component" value="Unassembled WGS sequence"/>
</dbReference>
<dbReference type="EMBL" id="FNGS01000003">
    <property type="protein sequence ID" value="SDL75148.1"/>
    <property type="molecule type" value="Genomic_DNA"/>
</dbReference>
<keyword evidence="3" id="KW-1185">Reference proteome</keyword>
<accession>A0A1G9MLK5</accession>
<sequence>MKIGLAEAAAHLVASGKEFAEVLQTGSLVVELYRPHEVDKQTPHDRDELYVITSGTSDFLLEGTRTSVSTGDVLFVPAGAEHHFVAFSEDFSTWVFFYGLPGGEKGAIRKQI</sequence>
<dbReference type="STRING" id="563176.SAMN04488090_1657"/>
<reference evidence="2 3" key="1">
    <citation type="submission" date="2016-10" db="EMBL/GenBank/DDBJ databases">
        <authorList>
            <person name="de Groot N.N."/>
        </authorList>
    </citation>
    <scope>NUCLEOTIDE SEQUENCE [LARGE SCALE GENOMIC DNA]</scope>
    <source>
        <strain evidence="2 3">DSM 21668</strain>
    </source>
</reference>
<dbReference type="InterPro" id="IPR014710">
    <property type="entry name" value="RmlC-like_jellyroll"/>
</dbReference>
<dbReference type="Pfam" id="PF07883">
    <property type="entry name" value="Cupin_2"/>
    <property type="match status" value="1"/>
</dbReference>
<proteinExistence type="predicted"/>
<feature type="domain" description="Cupin type-2" evidence="1">
    <location>
        <begin position="31"/>
        <end position="88"/>
    </location>
</feature>
<evidence type="ECO:0000259" key="1">
    <source>
        <dbReference type="Pfam" id="PF07883"/>
    </source>
</evidence>
<evidence type="ECO:0000313" key="2">
    <source>
        <dbReference type="EMBL" id="SDL75148.1"/>
    </source>
</evidence>
<dbReference type="Gene3D" id="2.60.120.10">
    <property type="entry name" value="Jelly Rolls"/>
    <property type="match status" value="1"/>
</dbReference>
<evidence type="ECO:0000313" key="3">
    <source>
        <dbReference type="Proteomes" id="UP000198901"/>
    </source>
</evidence>
<protein>
    <submittedName>
        <fullName evidence="2">Cupin domain-containing protein</fullName>
    </submittedName>
</protein>
<dbReference type="RefSeq" id="WP_093200309.1">
    <property type="nucleotide sequence ID" value="NZ_FNGS01000003.1"/>
</dbReference>
<organism evidence="2 3">
    <name type="scientific">Siphonobacter aquaeclarae</name>
    <dbReference type="NCBI Taxonomy" id="563176"/>
    <lineage>
        <taxon>Bacteria</taxon>
        <taxon>Pseudomonadati</taxon>
        <taxon>Bacteroidota</taxon>
        <taxon>Cytophagia</taxon>
        <taxon>Cytophagales</taxon>
        <taxon>Cytophagaceae</taxon>
        <taxon>Siphonobacter</taxon>
    </lineage>
</organism>
<dbReference type="InterPro" id="IPR011051">
    <property type="entry name" value="RmlC_Cupin_sf"/>
</dbReference>
<name>A0A1G9MLK5_9BACT</name>
<dbReference type="OrthoDB" id="2620172at2"/>